<dbReference type="GO" id="GO:0005763">
    <property type="term" value="C:mitochondrial small ribosomal subunit"/>
    <property type="evidence" value="ECO:0007669"/>
    <property type="project" value="TreeGrafter"/>
</dbReference>
<evidence type="ECO:0000313" key="10">
    <source>
        <dbReference type="Proteomes" id="UP000799302"/>
    </source>
</evidence>
<sequence>MRPTTTLRRVPALLDDCIVARPLTLRRPGSVTYFSTTSYRYAPPTAGKKKGTGGHGEGPKKGRQTLKIKRDMRVKDATIGTPESRKAFRTRIILENTNANTVPGLDRLTAETAFAKESIGKVFTIPGNHIDALRLMGAFKRTQGWHNYKGPATLIRQETWYIGQRMNEISEAGLGAETTRKVIIGERKSGKSVLILQALSMAMLREWVVINIPECRELTDALTSDYNPVKGTDPLQFYQKQYSATLLDQIARVNRTVLSKIKVSQSHTLPIRNLGQMNLHQLAEHGAAELDLAWPVFQALWTELTAKNDPEVVEKFGKRPPVMFCADNISYIFGESKYEKLAENDKLVPVHTFDLLLPKHYIDLLTGTTTLPNGGIILGATSSSHYITCPPLDVAIEMGQERLQYPDEKLEVNDFWNPLVKIDRRVLDQVINIDVLPLKGISKEEAREIIGYWALSGLVRDRVQDNYVGEKWTMSGGGVIGELEKAVVRMNLNGGT</sequence>
<keyword evidence="3" id="KW-0809">Transit peptide</keyword>
<keyword evidence="6" id="KW-0687">Ribonucleoprotein</keyword>
<evidence type="ECO:0000313" key="9">
    <source>
        <dbReference type="EMBL" id="KAF2671533.1"/>
    </source>
</evidence>
<proteinExistence type="inferred from homology"/>
<comment type="subcellular location">
    <subcellularLocation>
        <location evidence="1">Mitochondrion</location>
    </subcellularLocation>
</comment>
<organism evidence="9 10">
    <name type="scientific">Microthyrium microscopicum</name>
    <dbReference type="NCBI Taxonomy" id="703497"/>
    <lineage>
        <taxon>Eukaryota</taxon>
        <taxon>Fungi</taxon>
        <taxon>Dikarya</taxon>
        <taxon>Ascomycota</taxon>
        <taxon>Pezizomycotina</taxon>
        <taxon>Dothideomycetes</taxon>
        <taxon>Dothideomycetes incertae sedis</taxon>
        <taxon>Microthyriales</taxon>
        <taxon>Microthyriaceae</taxon>
        <taxon>Microthyrium</taxon>
    </lineage>
</organism>
<comment type="similarity">
    <text evidence="2">Belongs to the mitochondrion-specific ribosomal protein mS29 family.</text>
</comment>
<dbReference type="AlphaFoldDB" id="A0A6A6UJ79"/>
<dbReference type="Proteomes" id="UP000799302">
    <property type="component" value="Unassembled WGS sequence"/>
</dbReference>
<keyword evidence="10" id="KW-1185">Reference proteome</keyword>
<dbReference type="PANTHER" id="PTHR12810">
    <property type="entry name" value="MITOCHONDRIAL 28S RIBOSOMAL PROTEIN S29"/>
    <property type="match status" value="1"/>
</dbReference>
<evidence type="ECO:0000256" key="2">
    <source>
        <dbReference type="ARBA" id="ARBA00009863"/>
    </source>
</evidence>
<accession>A0A6A6UJ79</accession>
<dbReference type="InterPro" id="IPR019368">
    <property type="entry name" value="Ribosomal_mS29"/>
</dbReference>
<evidence type="ECO:0000256" key="3">
    <source>
        <dbReference type="ARBA" id="ARBA00022946"/>
    </source>
</evidence>
<evidence type="ECO:0000256" key="6">
    <source>
        <dbReference type="ARBA" id="ARBA00023274"/>
    </source>
</evidence>
<evidence type="ECO:0000256" key="8">
    <source>
        <dbReference type="SAM" id="MobiDB-lite"/>
    </source>
</evidence>
<evidence type="ECO:0000256" key="5">
    <source>
        <dbReference type="ARBA" id="ARBA00023128"/>
    </source>
</evidence>
<protein>
    <recommendedName>
        <fullName evidence="7">Small ribosomal subunit protein mS29</fullName>
    </recommendedName>
</protein>
<dbReference type="Pfam" id="PF10236">
    <property type="entry name" value="DAP3"/>
    <property type="match status" value="1"/>
</dbReference>
<dbReference type="EMBL" id="MU004233">
    <property type="protein sequence ID" value="KAF2671533.1"/>
    <property type="molecule type" value="Genomic_DNA"/>
</dbReference>
<keyword evidence="4" id="KW-0689">Ribosomal protein</keyword>
<feature type="region of interest" description="Disordered" evidence="8">
    <location>
        <begin position="42"/>
        <end position="65"/>
    </location>
</feature>
<evidence type="ECO:0000256" key="1">
    <source>
        <dbReference type="ARBA" id="ARBA00004173"/>
    </source>
</evidence>
<dbReference type="GO" id="GO:0003735">
    <property type="term" value="F:structural constituent of ribosome"/>
    <property type="evidence" value="ECO:0007669"/>
    <property type="project" value="TreeGrafter"/>
</dbReference>
<evidence type="ECO:0000256" key="7">
    <source>
        <dbReference type="ARBA" id="ARBA00035140"/>
    </source>
</evidence>
<keyword evidence="5" id="KW-0496">Mitochondrion</keyword>
<dbReference type="PANTHER" id="PTHR12810:SF0">
    <property type="entry name" value="SMALL RIBOSOMAL SUBUNIT PROTEIN MS29"/>
    <property type="match status" value="1"/>
</dbReference>
<gene>
    <name evidence="9" type="ORF">BT63DRAFT_478002</name>
</gene>
<dbReference type="OrthoDB" id="274828at2759"/>
<evidence type="ECO:0000256" key="4">
    <source>
        <dbReference type="ARBA" id="ARBA00022980"/>
    </source>
</evidence>
<reference evidence="9" key="1">
    <citation type="journal article" date="2020" name="Stud. Mycol.">
        <title>101 Dothideomycetes genomes: a test case for predicting lifestyles and emergence of pathogens.</title>
        <authorList>
            <person name="Haridas S."/>
            <person name="Albert R."/>
            <person name="Binder M."/>
            <person name="Bloem J."/>
            <person name="Labutti K."/>
            <person name="Salamov A."/>
            <person name="Andreopoulos B."/>
            <person name="Baker S."/>
            <person name="Barry K."/>
            <person name="Bills G."/>
            <person name="Bluhm B."/>
            <person name="Cannon C."/>
            <person name="Castanera R."/>
            <person name="Culley D."/>
            <person name="Daum C."/>
            <person name="Ezra D."/>
            <person name="Gonzalez J."/>
            <person name="Henrissat B."/>
            <person name="Kuo A."/>
            <person name="Liang C."/>
            <person name="Lipzen A."/>
            <person name="Lutzoni F."/>
            <person name="Magnuson J."/>
            <person name="Mondo S."/>
            <person name="Nolan M."/>
            <person name="Ohm R."/>
            <person name="Pangilinan J."/>
            <person name="Park H.-J."/>
            <person name="Ramirez L."/>
            <person name="Alfaro M."/>
            <person name="Sun H."/>
            <person name="Tritt A."/>
            <person name="Yoshinaga Y."/>
            <person name="Zwiers L.-H."/>
            <person name="Turgeon B."/>
            <person name="Goodwin S."/>
            <person name="Spatafora J."/>
            <person name="Crous P."/>
            <person name="Grigoriev I."/>
        </authorList>
    </citation>
    <scope>NUCLEOTIDE SEQUENCE</scope>
    <source>
        <strain evidence="9">CBS 115976</strain>
    </source>
</reference>
<name>A0A6A6UJ79_9PEZI</name>